<dbReference type="InterPro" id="IPR011990">
    <property type="entry name" value="TPR-like_helical_dom_sf"/>
</dbReference>
<dbReference type="RefSeq" id="WP_243918641.1">
    <property type="nucleotide sequence ID" value="NZ_JALHLG010000005.1"/>
</dbReference>
<evidence type="ECO:0000256" key="1">
    <source>
        <dbReference type="SAM" id="SignalP"/>
    </source>
</evidence>
<protein>
    <recommendedName>
        <fullName evidence="4">Tetratricopeptide repeat protein</fullName>
    </recommendedName>
</protein>
<keyword evidence="1" id="KW-0732">Signal</keyword>
<feature type="chain" id="PRO_5046939136" description="Tetratricopeptide repeat protein" evidence="1">
    <location>
        <begin position="24"/>
        <end position="442"/>
    </location>
</feature>
<dbReference type="EMBL" id="JALHLG010000005">
    <property type="protein sequence ID" value="MCJ2186311.1"/>
    <property type="molecule type" value="Genomic_DNA"/>
</dbReference>
<feature type="signal peptide" evidence="1">
    <location>
        <begin position="1"/>
        <end position="23"/>
    </location>
</feature>
<organism evidence="2 3">
    <name type="scientific">Novosphingobium beihaiensis</name>
    <dbReference type="NCBI Taxonomy" id="2930389"/>
    <lineage>
        <taxon>Bacteria</taxon>
        <taxon>Pseudomonadati</taxon>
        <taxon>Pseudomonadota</taxon>
        <taxon>Alphaproteobacteria</taxon>
        <taxon>Sphingomonadales</taxon>
        <taxon>Sphingomonadaceae</taxon>
        <taxon>Novosphingobium</taxon>
    </lineage>
</organism>
<keyword evidence="3" id="KW-1185">Reference proteome</keyword>
<evidence type="ECO:0000313" key="2">
    <source>
        <dbReference type="EMBL" id="MCJ2186311.1"/>
    </source>
</evidence>
<reference evidence="2 3" key="1">
    <citation type="submission" date="2022-04" db="EMBL/GenBank/DDBJ databases">
        <title>Identification of a novel bacterium isolated from mangrove sediments.</title>
        <authorList>
            <person name="Pan X."/>
        </authorList>
    </citation>
    <scope>NUCLEOTIDE SEQUENCE [LARGE SCALE GENOMIC DNA]</scope>
    <source>
        <strain evidence="2 3">B2638</strain>
    </source>
</reference>
<evidence type="ECO:0008006" key="4">
    <source>
        <dbReference type="Google" id="ProtNLM"/>
    </source>
</evidence>
<comment type="caution">
    <text evidence="2">The sequence shown here is derived from an EMBL/GenBank/DDBJ whole genome shotgun (WGS) entry which is preliminary data.</text>
</comment>
<dbReference type="Proteomes" id="UP001202281">
    <property type="component" value="Unassembled WGS sequence"/>
</dbReference>
<dbReference type="Gene3D" id="1.25.40.10">
    <property type="entry name" value="Tetratricopeptide repeat domain"/>
    <property type="match status" value="1"/>
</dbReference>
<sequence length="442" mass="46543">MARKFLVSRFALALALSSGMAVAVAPPAMAKKKEKEKAPAANFSDDFRKAAGPIEKAMTEATSKLPAGAGPADFAAAKTQIDAALGGDGKAAFEAAIPTATTPDDKHALGSMLRNYGILSKDLAFKQKGTLLMLDSGKLAADKVGQMDYDAGVTAYQLKDWTSAATYLKAAKDAGFQDPNNQLELILADAYKRSGNTEAVLQMAKEDIAAAEANGTAPAETSLRTVLQQTYSAKQLGPSTEYAALLGQYYPKSWNIAISVVGQLAALPREQDVDLMRLKFLTNSMTEKRDYFTYLEDVDPRAYPGEAMKVINDGLAKGKLTEAEIAADKSNTQSRVASDKASLPSVASDAMKPGAKAGTVVGAGDVFLSYDQPAKAETFYAKALGMPGVDADKVALRLGMTQALQGKYADAESNFAKVNGPRATVAKMWSAYAKGKAASPAS</sequence>
<evidence type="ECO:0000313" key="3">
    <source>
        <dbReference type="Proteomes" id="UP001202281"/>
    </source>
</evidence>
<name>A0ABT0BMN4_9SPHN</name>
<proteinExistence type="predicted"/>
<accession>A0ABT0BMN4</accession>
<gene>
    <name evidence="2" type="ORF">MTR66_05705</name>
</gene>